<evidence type="ECO:0000313" key="6">
    <source>
        <dbReference type="Proteomes" id="UP001141806"/>
    </source>
</evidence>
<comment type="caution">
    <text evidence="5">The sequence shown here is derived from an EMBL/GenBank/DDBJ whole genome shotgun (WGS) entry which is preliminary data.</text>
</comment>
<dbReference type="PROSITE" id="PS51471">
    <property type="entry name" value="FE2OG_OXY"/>
    <property type="match status" value="1"/>
</dbReference>
<evidence type="ECO:0000313" key="5">
    <source>
        <dbReference type="EMBL" id="KAJ4964633.1"/>
    </source>
</evidence>
<feature type="domain" description="Fe2OG dioxygenase" evidence="4">
    <location>
        <begin position="359"/>
        <end position="456"/>
    </location>
</feature>
<feature type="region of interest" description="Disordered" evidence="2">
    <location>
        <begin position="145"/>
        <end position="176"/>
    </location>
</feature>
<dbReference type="InterPro" id="IPR044842">
    <property type="entry name" value="ALKBH9B/ALKBH10B-like"/>
</dbReference>
<dbReference type="InterPro" id="IPR037151">
    <property type="entry name" value="AlkB-like_sf"/>
</dbReference>
<comment type="similarity">
    <text evidence="1">Belongs to the alkB family.</text>
</comment>
<name>A0A9Q0HE40_9MAGN</name>
<feature type="region of interest" description="Disordered" evidence="2">
    <location>
        <begin position="484"/>
        <end position="526"/>
    </location>
</feature>
<dbReference type="InterPro" id="IPR005123">
    <property type="entry name" value="Oxoglu/Fe-dep_dioxygenase_dom"/>
</dbReference>
<dbReference type="SUPFAM" id="SSF51197">
    <property type="entry name" value="Clavaminate synthase-like"/>
    <property type="match status" value="1"/>
</dbReference>
<dbReference type="PANTHER" id="PTHR31447:SF5">
    <property type="entry name" value="FE2OG DIOXYGENASE DOMAIN-CONTAINING PROTEIN"/>
    <property type="match status" value="1"/>
</dbReference>
<gene>
    <name evidence="5" type="ORF">NE237_016482</name>
</gene>
<feature type="region of interest" description="Disordered" evidence="2">
    <location>
        <begin position="98"/>
        <end position="133"/>
    </location>
</feature>
<dbReference type="OrthoDB" id="271595at2759"/>
<proteinExistence type="inferred from homology"/>
<accession>A0A9Q0HE40</accession>
<feature type="region of interest" description="Disordered" evidence="2">
    <location>
        <begin position="192"/>
        <end position="221"/>
    </location>
</feature>
<dbReference type="Pfam" id="PF13532">
    <property type="entry name" value="2OG-FeII_Oxy_2"/>
    <property type="match status" value="1"/>
</dbReference>
<reference evidence="5" key="1">
    <citation type="journal article" date="2023" name="Plant J.">
        <title>The genome of the king protea, Protea cynaroides.</title>
        <authorList>
            <person name="Chang J."/>
            <person name="Duong T.A."/>
            <person name="Schoeman C."/>
            <person name="Ma X."/>
            <person name="Roodt D."/>
            <person name="Barker N."/>
            <person name="Li Z."/>
            <person name="Van de Peer Y."/>
            <person name="Mizrachi E."/>
        </authorList>
    </citation>
    <scope>NUCLEOTIDE SEQUENCE</scope>
    <source>
        <tissue evidence="5">Young leaves</tissue>
    </source>
</reference>
<evidence type="ECO:0000256" key="2">
    <source>
        <dbReference type="SAM" id="MobiDB-lite"/>
    </source>
</evidence>
<evidence type="ECO:0000256" key="3">
    <source>
        <dbReference type="SAM" id="SignalP"/>
    </source>
</evidence>
<dbReference type="GO" id="GO:0006402">
    <property type="term" value="P:mRNA catabolic process"/>
    <property type="evidence" value="ECO:0007669"/>
    <property type="project" value="InterPro"/>
</dbReference>
<dbReference type="Gene3D" id="2.60.120.590">
    <property type="entry name" value="Alpha-ketoglutarate-dependent dioxygenase AlkB-like"/>
    <property type="match status" value="1"/>
</dbReference>
<protein>
    <recommendedName>
        <fullName evidence="4">Fe2OG dioxygenase domain-containing protein</fullName>
    </recommendedName>
</protein>
<dbReference type="Proteomes" id="UP001141806">
    <property type="component" value="Unassembled WGS sequence"/>
</dbReference>
<feature type="chain" id="PRO_5040429801" description="Fe2OG dioxygenase domain-containing protein" evidence="3">
    <location>
        <begin position="30"/>
        <end position="526"/>
    </location>
</feature>
<keyword evidence="3" id="KW-0732">Signal</keyword>
<keyword evidence="6" id="KW-1185">Reference proteome</keyword>
<dbReference type="PANTHER" id="PTHR31447">
    <property type="entry name" value="HYDROXYPROLINE-RICH GLYCOPROTEIN FAMILY PROTEIN-RELATED"/>
    <property type="match status" value="1"/>
</dbReference>
<dbReference type="AlphaFoldDB" id="A0A9Q0HE40"/>
<dbReference type="GO" id="GO:0032451">
    <property type="term" value="F:demethylase activity"/>
    <property type="evidence" value="ECO:0007669"/>
    <property type="project" value="InterPro"/>
</dbReference>
<feature type="compositionally biased region" description="Basic residues" evidence="2">
    <location>
        <begin position="514"/>
        <end position="526"/>
    </location>
</feature>
<dbReference type="InterPro" id="IPR027450">
    <property type="entry name" value="AlkB-like"/>
</dbReference>
<evidence type="ECO:0000256" key="1">
    <source>
        <dbReference type="ARBA" id="ARBA00007879"/>
    </source>
</evidence>
<sequence>MLFYSHGVQNWLISLPLLFHLPILSPAHSLQLPIQHRKREMNDFPARTDDPFLRNYQTSELQIAAEFLTNWFPFLTRDLCHGCTRIISGRIRSLDQVVTDSGATAEPPAETEHSHSPENLADSSSTPLDLCASHDNDDNCDTYSIGSWKDEANGSPEHSLDESVSEAPCEPDTVGTPGVRISWADMAEEDELEEGVNKPSEVGERAPAEDAGAEMKMPQKQTLTRERREYIRFMKVQRKKDFICLERVKGKIVNILDGLELHTGVFSAAEQKRIVNFIYDIQEMGRKGELRECTYFAPQKGMRSKRPVTIQFGCCYDYATENENPPGILRSKEVDHIPHLFKVIIKRLVGWHVLPPSCVPDSCIVNIYKERDCISPHIDSYDFVRPFCTISFLSECNMVFGSNLKVVGSSEFTGSIAIPLPVGSVVVFNGNGADVAKHCVPPVPTKRISITFRKMDESKHPYGFVLEPDLQGLQPLPYEPEAVKREAHSANERGILGRGSISEPRHSHLTRSGPPHRRRLRGNSGT</sequence>
<feature type="signal peptide" evidence="3">
    <location>
        <begin position="1"/>
        <end position="29"/>
    </location>
</feature>
<organism evidence="5 6">
    <name type="scientific">Protea cynaroides</name>
    <dbReference type="NCBI Taxonomy" id="273540"/>
    <lineage>
        <taxon>Eukaryota</taxon>
        <taxon>Viridiplantae</taxon>
        <taxon>Streptophyta</taxon>
        <taxon>Embryophyta</taxon>
        <taxon>Tracheophyta</taxon>
        <taxon>Spermatophyta</taxon>
        <taxon>Magnoliopsida</taxon>
        <taxon>Proteales</taxon>
        <taxon>Proteaceae</taxon>
        <taxon>Protea</taxon>
    </lineage>
</organism>
<dbReference type="EMBL" id="JAMYWD010000007">
    <property type="protein sequence ID" value="KAJ4964633.1"/>
    <property type="molecule type" value="Genomic_DNA"/>
</dbReference>
<evidence type="ECO:0000259" key="4">
    <source>
        <dbReference type="PROSITE" id="PS51471"/>
    </source>
</evidence>
<dbReference type="GO" id="GO:0003729">
    <property type="term" value="F:mRNA binding"/>
    <property type="evidence" value="ECO:0007669"/>
    <property type="project" value="InterPro"/>
</dbReference>